<reference evidence="3" key="1">
    <citation type="journal article" date="2014" name="Int. J. Syst. Evol. Microbiol.">
        <title>Complete genome sequence of Corynebacterium casei LMG S-19264T (=DSM 44701T), isolated from a smear-ripened cheese.</title>
        <authorList>
            <consortium name="US DOE Joint Genome Institute (JGI-PGF)"/>
            <person name="Walter F."/>
            <person name="Albersmeier A."/>
            <person name="Kalinowski J."/>
            <person name="Ruckert C."/>
        </authorList>
    </citation>
    <scope>NUCLEOTIDE SEQUENCE</scope>
    <source>
        <strain evidence="3">JCM 3302</strain>
    </source>
</reference>
<feature type="compositionally biased region" description="Low complexity" evidence="1">
    <location>
        <begin position="211"/>
        <end position="231"/>
    </location>
</feature>
<reference evidence="3" key="2">
    <citation type="submission" date="2020-09" db="EMBL/GenBank/DDBJ databases">
        <authorList>
            <person name="Sun Q."/>
            <person name="Ohkuma M."/>
        </authorList>
    </citation>
    <scope>NUCLEOTIDE SEQUENCE</scope>
    <source>
        <strain evidence="3">JCM 3302</strain>
    </source>
</reference>
<dbReference type="Proteomes" id="UP000641386">
    <property type="component" value="Unassembled WGS sequence"/>
</dbReference>
<feature type="region of interest" description="Disordered" evidence="1">
    <location>
        <begin position="183"/>
        <end position="232"/>
    </location>
</feature>
<name>A0A919E798_9ACTN</name>
<evidence type="ECO:0000313" key="3">
    <source>
        <dbReference type="EMBL" id="GHF20993.1"/>
    </source>
</evidence>
<comment type="caution">
    <text evidence="3">The sequence shown here is derived from an EMBL/GenBank/DDBJ whole genome shotgun (WGS) entry which is preliminary data.</text>
</comment>
<keyword evidence="4" id="KW-1185">Reference proteome</keyword>
<keyword evidence="2" id="KW-0812">Transmembrane</keyword>
<organism evidence="3 4">
    <name type="scientific">Streptomyces spiralis</name>
    <dbReference type="NCBI Taxonomy" id="66376"/>
    <lineage>
        <taxon>Bacteria</taxon>
        <taxon>Bacillati</taxon>
        <taxon>Actinomycetota</taxon>
        <taxon>Actinomycetes</taxon>
        <taxon>Kitasatosporales</taxon>
        <taxon>Streptomycetaceae</taxon>
        <taxon>Streptomyces</taxon>
    </lineage>
</organism>
<evidence type="ECO:0000313" key="4">
    <source>
        <dbReference type="Proteomes" id="UP000641386"/>
    </source>
</evidence>
<keyword evidence="2" id="KW-1133">Transmembrane helix</keyword>
<evidence type="ECO:0000256" key="1">
    <source>
        <dbReference type="SAM" id="MobiDB-lite"/>
    </source>
</evidence>
<keyword evidence="2" id="KW-0472">Membrane</keyword>
<proteinExistence type="predicted"/>
<feature type="region of interest" description="Disordered" evidence="1">
    <location>
        <begin position="81"/>
        <end position="130"/>
    </location>
</feature>
<dbReference type="RefSeq" id="WP_189908399.1">
    <property type="nucleotide sequence ID" value="NZ_BNBC01000103.1"/>
</dbReference>
<protein>
    <submittedName>
        <fullName evidence="3">Uncharacterized protein</fullName>
    </submittedName>
</protein>
<gene>
    <name evidence="3" type="ORF">GCM10014715_89070</name>
</gene>
<accession>A0A919E798</accession>
<sequence length="440" mass="46511">MSGQDDLREDPGQDLARWLGNLRNSNGAPTYQVIIDRIRANDPTSSLSMSTLTNAFNGRGFPRYETVVAIARALAGRQAAEEADKEYARARNRRDELERRKRHSAQGGPPVDTASTEPADGKKAQELPAVTVSDATAADLDLTVASARGGVRRRLTLWPIAALTAAAFAAITVVVLADPFSPGHATPASHAGGRASTKDSTADTVGDTSQTSPAAADPGSSSPGADPTAAANDVWTGRSPIAVQAQTVQDVCGSAYFDGTPQQYRAAQTIIPAPPRNAVVLGEAVQVTVQGRTQQSVILTGMRVDVTSSKPAPTHGIVVSYGQCGGGVEVRHFDLDLSRTPPTYTAKPADNFGKITPAVEFPYKISLDDPEVFELTPAKGCGKDKDCTYTVTLQWVADGKTGTTVLDNHGQGFRNLNPDHLPVYRQDPMSADGPTLRPQT</sequence>
<feature type="compositionally biased region" description="Basic and acidic residues" evidence="1">
    <location>
        <begin position="81"/>
        <end position="99"/>
    </location>
</feature>
<dbReference type="AlphaFoldDB" id="A0A919E798"/>
<feature type="transmembrane region" description="Helical" evidence="2">
    <location>
        <begin position="155"/>
        <end position="177"/>
    </location>
</feature>
<dbReference type="EMBL" id="BNBC01000103">
    <property type="protein sequence ID" value="GHF20993.1"/>
    <property type="molecule type" value="Genomic_DNA"/>
</dbReference>
<evidence type="ECO:0000256" key="2">
    <source>
        <dbReference type="SAM" id="Phobius"/>
    </source>
</evidence>